<dbReference type="AlphaFoldDB" id="A0A5R8KGJ3"/>
<evidence type="ECO:0000313" key="11">
    <source>
        <dbReference type="EMBL" id="TLD71351.1"/>
    </source>
</evidence>
<protein>
    <recommendedName>
        <fullName evidence="13">Polysaccharide pyruvyl transferase domain-containing protein</fullName>
    </recommendedName>
</protein>
<dbReference type="GO" id="GO:0016758">
    <property type="term" value="F:hexosyltransferase activity"/>
    <property type="evidence" value="ECO:0007669"/>
    <property type="project" value="InterPro"/>
</dbReference>
<dbReference type="InterPro" id="IPR007577">
    <property type="entry name" value="GlycoTrfase_DXD_sugar-bd_CS"/>
</dbReference>
<dbReference type="Proteomes" id="UP000306196">
    <property type="component" value="Unassembled WGS sequence"/>
</dbReference>
<evidence type="ECO:0000256" key="3">
    <source>
        <dbReference type="ARBA" id="ARBA00022679"/>
    </source>
</evidence>
<comment type="subcellular location">
    <subcellularLocation>
        <location evidence="1">Golgi apparatus membrane</location>
        <topology evidence="1">Single-pass type II membrane protein</topology>
    </subcellularLocation>
</comment>
<evidence type="ECO:0000256" key="1">
    <source>
        <dbReference type="ARBA" id="ARBA00004323"/>
    </source>
</evidence>
<dbReference type="InterPro" id="IPR029044">
    <property type="entry name" value="Nucleotide-diphossugar_trans"/>
</dbReference>
<keyword evidence="6" id="KW-1133">Transmembrane helix</keyword>
<keyword evidence="2" id="KW-0328">Glycosyltransferase</keyword>
<dbReference type="Pfam" id="PF01762">
    <property type="entry name" value="Galactosyl_T"/>
    <property type="match status" value="1"/>
</dbReference>
<dbReference type="InterPro" id="IPR002659">
    <property type="entry name" value="Glyco_trans_31"/>
</dbReference>
<gene>
    <name evidence="11" type="ORF">FEM03_07415</name>
</gene>
<keyword evidence="3" id="KW-0808">Transferase</keyword>
<evidence type="ECO:0000313" key="12">
    <source>
        <dbReference type="Proteomes" id="UP000306196"/>
    </source>
</evidence>
<sequence length="1158" mass="130957">MSRLPSSSPRILIGICSCAAYKERRDAVRETWMTPEVPGIRPLFFIGGNANLIDEPDVVVVNASDEYAFLPSKVLAFFRHALLHEKFDWLFKCDDDTYVAMHRLAELAECDHDLVGNHHFLTTKHYASGGAGYMLSRRYVEILVNESQIPAKGSEDLLLTKAALAKGARAHPSKRLLWDGSNFPRPGNSVVTAHWLSPEKLRAIHTVMHSEPERCYTVRHCHWRDQLSLFGNGYYARNATGCLGRWEETESKFLQLRWFDWGTETVEVEGRCWQNNKMRLTPAETPRPLPAHVPSVIHALWFGTELPSWVRSNVDSWKVFHPSVQLQLWDDSRLEEALSSLTKEEREKFRELPQGVLQTTILRFSLLRQHGGIYADADMPCLASFLHLIPEKAQFGCGQKPSGGDECAFLFSVPGHPFLDWQIQKSFSFWESIPTSDRLSSSKEKVVWPFNAFDRRVPEFFGQASEMEILVDGEGQPWGQVSSNGLLRLHASRLHGERSAFAHHQYKGTWWPERAARNTRKSQDSKGNVAIPVIGIRGAGFVNKGAESMLKSVITELEQRLPCEFLVNESSPDFGGKVDLILDLSGFAYSSRVSWQHSAIASAREVQQRHQGVPWIFLSQTLGPFQGIEQKCRELFNGHLVCARDDVSYQHLQNLGGDFEHVTSPDVTWNFKGNHERGRQILVELQLNPDQPLIGIGPNMRAYERSSDYLPMLIRLVERLRPEAQLIALPHEFRNGGGKDDRYLCRQLGIPTIEDTHSAEELKGVISHFDLLVGSRFHALLAGLSMGIPVVALGWAHKYEALLGDIGLSEFSLSPQDSWEECVLRAWSQRELLSGVIEREADKKRNETTSFFDFLAGSIRSMSEPRWQSLGQPLKQGLKKNAVLPYFNFRRDVHRLEKGLALSASSDTPRIFGQDYLNNLLDFLGGHSPCDQVTLTWAVTVLDEYFAHFPESESLSDYRNVRPDIPSNKTSSLFANREREQSRIPLSVFCQLTRQRKSVRHFLPEKPDPEIIKQCFAAAMQAPTACNRQSFRFLYYTGKSALSIANIPFGAKGIHFPALMVLVARYDGYFDSRDIKCPIIDASLACMNFMLALECVELSSLPINFPELPSFNKEIRSLCALDDSEVVVMLLGIGRPDPDGFSPSSTRRPVEDILVFVE</sequence>
<dbReference type="RefSeq" id="WP_138085564.1">
    <property type="nucleotide sequence ID" value="NZ_VAUV01000005.1"/>
</dbReference>
<feature type="domain" description="Nitroreductase" evidence="9">
    <location>
        <begin position="994"/>
        <end position="1037"/>
    </location>
</feature>
<comment type="caution">
    <text evidence="11">The sequence shown here is derived from an EMBL/GenBank/DDBJ whole genome shotgun (WGS) entry which is preliminary data.</text>
</comment>
<reference evidence="11 12" key="1">
    <citation type="submission" date="2019-05" db="EMBL/GenBank/DDBJ databases">
        <title>Verrucobacter flavum gen. nov., sp. nov. a new member of the family Verrucomicrobiaceae.</title>
        <authorList>
            <person name="Szuroczki S."/>
            <person name="Abbaszade G."/>
            <person name="Szabo A."/>
            <person name="Felfoldi T."/>
            <person name="Schumann P."/>
            <person name="Boka K."/>
            <person name="Keki Z."/>
            <person name="Toumi M."/>
            <person name="Toth E."/>
        </authorList>
    </citation>
    <scope>NUCLEOTIDE SEQUENCE [LARGE SCALE GENOMIC DNA]</scope>
    <source>
        <strain evidence="11 12">MG-N-17</strain>
    </source>
</reference>
<dbReference type="Pfam" id="PF04488">
    <property type="entry name" value="Gly_transf_sug"/>
    <property type="match status" value="1"/>
</dbReference>
<dbReference type="InterPro" id="IPR000415">
    <property type="entry name" value="Nitroreductase-like"/>
</dbReference>
<organism evidence="11 12">
    <name type="scientific">Phragmitibacter flavus</name>
    <dbReference type="NCBI Taxonomy" id="2576071"/>
    <lineage>
        <taxon>Bacteria</taxon>
        <taxon>Pseudomonadati</taxon>
        <taxon>Verrucomicrobiota</taxon>
        <taxon>Verrucomicrobiia</taxon>
        <taxon>Verrucomicrobiales</taxon>
        <taxon>Verrucomicrobiaceae</taxon>
        <taxon>Phragmitibacter</taxon>
    </lineage>
</organism>
<dbReference type="InterPro" id="IPR029479">
    <property type="entry name" value="Nitroreductase"/>
</dbReference>
<dbReference type="InterPro" id="IPR007345">
    <property type="entry name" value="Polysacch_pyruvyl_Trfase"/>
</dbReference>
<name>A0A5R8KGJ3_9BACT</name>
<dbReference type="PANTHER" id="PTHR36836:SF1">
    <property type="entry name" value="COLANIC ACID BIOSYNTHESIS PROTEIN WCAK"/>
    <property type="match status" value="1"/>
</dbReference>
<dbReference type="OrthoDB" id="198005at2"/>
<keyword evidence="7" id="KW-0333">Golgi apparatus</keyword>
<keyword evidence="8" id="KW-0472">Membrane</keyword>
<dbReference type="EMBL" id="VAUV01000005">
    <property type="protein sequence ID" value="TLD71351.1"/>
    <property type="molecule type" value="Genomic_DNA"/>
</dbReference>
<evidence type="ECO:0000259" key="10">
    <source>
        <dbReference type="Pfam" id="PF04230"/>
    </source>
</evidence>
<evidence type="ECO:0000256" key="6">
    <source>
        <dbReference type="ARBA" id="ARBA00022989"/>
    </source>
</evidence>
<keyword evidence="12" id="KW-1185">Reference proteome</keyword>
<dbReference type="Gene3D" id="3.90.550.20">
    <property type="match status" value="1"/>
</dbReference>
<dbReference type="Gene3D" id="3.90.550.50">
    <property type="match status" value="1"/>
</dbReference>
<keyword evidence="4" id="KW-0812">Transmembrane</keyword>
<evidence type="ECO:0000256" key="8">
    <source>
        <dbReference type="ARBA" id="ARBA00023136"/>
    </source>
</evidence>
<dbReference type="SUPFAM" id="SSF53448">
    <property type="entry name" value="Nucleotide-diphospho-sugar transferases"/>
    <property type="match status" value="1"/>
</dbReference>
<evidence type="ECO:0008006" key="13">
    <source>
        <dbReference type="Google" id="ProtNLM"/>
    </source>
</evidence>
<keyword evidence="5" id="KW-0735">Signal-anchor</keyword>
<dbReference type="Pfam" id="PF00881">
    <property type="entry name" value="Nitroreductase"/>
    <property type="match status" value="1"/>
</dbReference>
<dbReference type="PANTHER" id="PTHR36836">
    <property type="entry name" value="COLANIC ACID BIOSYNTHESIS PROTEIN WCAK"/>
    <property type="match status" value="1"/>
</dbReference>
<dbReference type="SUPFAM" id="SSF55469">
    <property type="entry name" value="FMN-dependent nitroreductase-like"/>
    <property type="match status" value="1"/>
</dbReference>
<dbReference type="GO" id="GO:0016020">
    <property type="term" value="C:membrane"/>
    <property type="evidence" value="ECO:0007669"/>
    <property type="project" value="InterPro"/>
</dbReference>
<dbReference type="Pfam" id="PF04230">
    <property type="entry name" value="PS_pyruv_trans"/>
    <property type="match status" value="1"/>
</dbReference>
<dbReference type="GO" id="GO:0016491">
    <property type="term" value="F:oxidoreductase activity"/>
    <property type="evidence" value="ECO:0007669"/>
    <property type="project" value="InterPro"/>
</dbReference>
<proteinExistence type="predicted"/>
<evidence type="ECO:0000256" key="7">
    <source>
        <dbReference type="ARBA" id="ARBA00023034"/>
    </source>
</evidence>
<evidence type="ECO:0000256" key="2">
    <source>
        <dbReference type="ARBA" id="ARBA00022676"/>
    </source>
</evidence>
<dbReference type="Gene3D" id="3.40.109.10">
    <property type="entry name" value="NADH Oxidase"/>
    <property type="match status" value="1"/>
</dbReference>
<feature type="domain" description="Polysaccharide pyruvyl transferase" evidence="10">
    <location>
        <begin position="608"/>
        <end position="796"/>
    </location>
</feature>
<evidence type="ECO:0000256" key="4">
    <source>
        <dbReference type="ARBA" id="ARBA00022692"/>
    </source>
</evidence>
<accession>A0A5R8KGJ3</accession>
<evidence type="ECO:0000256" key="5">
    <source>
        <dbReference type="ARBA" id="ARBA00022968"/>
    </source>
</evidence>
<evidence type="ECO:0000259" key="9">
    <source>
        <dbReference type="Pfam" id="PF00881"/>
    </source>
</evidence>